<keyword evidence="2 4" id="KW-0689">Ribosomal protein</keyword>
<dbReference type="NCBIfam" id="TIGR01071">
    <property type="entry name" value="rplO_bact"/>
    <property type="match status" value="1"/>
</dbReference>
<evidence type="ECO:0000313" key="9">
    <source>
        <dbReference type="Proteomes" id="UP000018769"/>
    </source>
</evidence>
<dbReference type="eggNOG" id="COG0200">
    <property type="taxonomic scope" value="Bacteria"/>
</dbReference>
<dbReference type="GO" id="GO:0006412">
    <property type="term" value="P:translation"/>
    <property type="evidence" value="ECO:0007669"/>
    <property type="project" value="UniProtKB-UniRule"/>
</dbReference>
<dbReference type="PANTHER" id="PTHR12934:SF11">
    <property type="entry name" value="LARGE RIBOSOMAL SUBUNIT PROTEIN UL15M"/>
    <property type="match status" value="1"/>
</dbReference>
<evidence type="ECO:0000313" key="8">
    <source>
        <dbReference type="EMBL" id="CDK30495.1"/>
    </source>
</evidence>
<comment type="similarity">
    <text evidence="1 4 5">Belongs to the universal ribosomal protein uL15 family.</text>
</comment>
<dbReference type="InterPro" id="IPR021131">
    <property type="entry name" value="Ribosomal_uL15/eL18"/>
</dbReference>
<protein>
    <recommendedName>
        <fullName evidence="4">Large ribosomal subunit protein uL15</fullName>
    </recommendedName>
</protein>
<feature type="region of interest" description="Disordered" evidence="6">
    <location>
        <begin position="14"/>
        <end position="41"/>
    </location>
</feature>
<comment type="function">
    <text evidence="4">Binds to the 23S rRNA.</text>
</comment>
<dbReference type="PATRIC" id="fig|673862.3.peg.381"/>
<dbReference type="PANTHER" id="PTHR12934">
    <property type="entry name" value="50S RIBOSOMAL PROTEIN L15"/>
    <property type="match status" value="1"/>
</dbReference>
<keyword evidence="4" id="KW-0699">rRNA-binding</keyword>
<dbReference type="HAMAP" id="MF_01341">
    <property type="entry name" value="Ribosomal_uL15"/>
    <property type="match status" value="1"/>
</dbReference>
<reference evidence="8 9" key="1">
    <citation type="journal article" date="2015" name="Biol. Direct">
        <title>Babela massiliensis, a representative of a widespread bacterial phylum with unusual adaptations to parasitism in amoebae.</title>
        <authorList>
            <person name="Pagnier I."/>
            <person name="Yutin N."/>
            <person name="Croce O."/>
            <person name="Makarova K.S."/>
            <person name="Wolf Y.I."/>
            <person name="Benamar S."/>
            <person name="Raoult D."/>
            <person name="Koonin E.V."/>
            <person name="La Scola B."/>
        </authorList>
    </citation>
    <scope>NUCLEOTIDE SEQUENCE [LARGE SCALE GENOMIC DNA]</scope>
    <source>
        <strain evidence="9">BABL1</strain>
    </source>
</reference>
<keyword evidence="9" id="KW-1185">Reference proteome</keyword>
<dbReference type="GO" id="GO:0019843">
    <property type="term" value="F:rRNA binding"/>
    <property type="evidence" value="ECO:0007669"/>
    <property type="project" value="UniProtKB-UniRule"/>
</dbReference>
<dbReference type="EMBL" id="HG793133">
    <property type="protein sequence ID" value="CDK30495.1"/>
    <property type="molecule type" value="Genomic_DNA"/>
</dbReference>
<dbReference type="Pfam" id="PF00828">
    <property type="entry name" value="Ribosomal_L27A"/>
    <property type="match status" value="1"/>
</dbReference>
<evidence type="ECO:0000256" key="6">
    <source>
        <dbReference type="SAM" id="MobiDB-lite"/>
    </source>
</evidence>
<name>V6DG13_9BACT</name>
<dbReference type="PROSITE" id="PS00475">
    <property type="entry name" value="RIBOSOMAL_L15"/>
    <property type="match status" value="1"/>
</dbReference>
<dbReference type="GO" id="GO:0003735">
    <property type="term" value="F:structural constituent of ribosome"/>
    <property type="evidence" value="ECO:0007669"/>
    <property type="project" value="InterPro"/>
</dbReference>
<evidence type="ECO:0000256" key="2">
    <source>
        <dbReference type="ARBA" id="ARBA00022980"/>
    </source>
</evidence>
<gene>
    <name evidence="4 8" type="primary">rplO</name>
    <name evidence="8" type="ORF">BABL1_gene_524</name>
</gene>
<dbReference type="OrthoDB" id="9810293at2"/>
<evidence type="ECO:0000259" key="7">
    <source>
        <dbReference type="Pfam" id="PF00828"/>
    </source>
</evidence>
<comment type="subunit">
    <text evidence="4">Part of the 50S ribosomal subunit.</text>
</comment>
<evidence type="ECO:0000256" key="5">
    <source>
        <dbReference type="RuleBase" id="RU003888"/>
    </source>
</evidence>
<dbReference type="InterPro" id="IPR030878">
    <property type="entry name" value="Ribosomal_uL15"/>
</dbReference>
<dbReference type="STRING" id="673862.BABL1_gene_524"/>
<evidence type="ECO:0000256" key="3">
    <source>
        <dbReference type="ARBA" id="ARBA00023274"/>
    </source>
</evidence>
<dbReference type="InterPro" id="IPR005749">
    <property type="entry name" value="Ribosomal_uL15_bac-type"/>
</dbReference>
<evidence type="ECO:0000256" key="4">
    <source>
        <dbReference type="HAMAP-Rule" id="MF_01341"/>
    </source>
</evidence>
<dbReference type="Proteomes" id="UP000018769">
    <property type="component" value="Chromosome I"/>
</dbReference>
<proteinExistence type="inferred from homology"/>
<feature type="compositionally biased region" description="Gly residues" evidence="6">
    <location>
        <begin position="18"/>
        <end position="28"/>
    </location>
</feature>
<dbReference type="KEGG" id="dpb:BABL1_gene_524"/>
<evidence type="ECO:0000256" key="1">
    <source>
        <dbReference type="ARBA" id="ARBA00007320"/>
    </source>
</evidence>
<dbReference type="Gene3D" id="3.100.10.10">
    <property type="match status" value="1"/>
</dbReference>
<dbReference type="InterPro" id="IPR001196">
    <property type="entry name" value="Ribosomal_uL15_CS"/>
</dbReference>
<keyword evidence="3 4" id="KW-0687">Ribonucleoprotein</keyword>
<accession>V6DG13</accession>
<dbReference type="AlphaFoldDB" id="V6DG13"/>
<dbReference type="InterPro" id="IPR036227">
    <property type="entry name" value="Ribosomal_uL15/eL18_sf"/>
</dbReference>
<sequence length="147" mass="16031">MTMLSNLTKIVKKRKTVGRGGSRGGTSGKGHKGQKARSGGKIGAYFEGGQMPLTRRLPKRGFSNAPFKVTYKIINLDILETKFEAGDTINRESLIEKGLIKSRTTLVKILAKGEINKKFIIYADAFSESAKEAILNKGGEVNVIKES</sequence>
<dbReference type="RefSeq" id="WP_023791709.1">
    <property type="nucleotide sequence ID" value="NC_023003.1"/>
</dbReference>
<organism evidence="8 9">
    <name type="scientific">Candidatus Babela massiliensis</name>
    <dbReference type="NCBI Taxonomy" id="673862"/>
    <lineage>
        <taxon>Bacteria</taxon>
        <taxon>Candidatus Babelota</taxon>
        <taxon>Candidatus Babeliae</taxon>
        <taxon>Candidatus Babeliales</taxon>
        <taxon>Candidatus Babeliaceae</taxon>
        <taxon>Candidatus Babela</taxon>
    </lineage>
</organism>
<keyword evidence="4" id="KW-0694">RNA-binding</keyword>
<dbReference type="SUPFAM" id="SSF52080">
    <property type="entry name" value="Ribosomal proteins L15p and L18e"/>
    <property type="match status" value="1"/>
</dbReference>
<feature type="domain" description="Large ribosomal subunit protein uL15/eL18" evidence="7">
    <location>
        <begin position="73"/>
        <end position="141"/>
    </location>
</feature>
<dbReference type="GO" id="GO:0022625">
    <property type="term" value="C:cytosolic large ribosomal subunit"/>
    <property type="evidence" value="ECO:0007669"/>
    <property type="project" value="TreeGrafter"/>
</dbReference>
<dbReference type="HOGENOM" id="CLU_055188_4_2_7"/>